<comment type="caution">
    <text evidence="7">The sequence shown here is derived from an EMBL/GenBank/DDBJ whole genome shotgun (WGS) entry which is preliminary data.</text>
</comment>
<gene>
    <name evidence="7" type="ORF">CMV_029930</name>
</gene>
<evidence type="ECO:0000313" key="8">
    <source>
        <dbReference type="Proteomes" id="UP000737018"/>
    </source>
</evidence>
<dbReference type="GO" id="GO:0000139">
    <property type="term" value="C:Golgi membrane"/>
    <property type="evidence" value="ECO:0007669"/>
    <property type="project" value="UniProtKB-SubCell"/>
</dbReference>
<dbReference type="Proteomes" id="UP000737018">
    <property type="component" value="Unassembled WGS sequence"/>
</dbReference>
<dbReference type="InterPro" id="IPR040911">
    <property type="entry name" value="Exostosin_GT47"/>
</dbReference>
<dbReference type="Pfam" id="PF03016">
    <property type="entry name" value="Exostosin_GT47"/>
    <property type="match status" value="1"/>
</dbReference>
<dbReference type="EMBL" id="JRKL02012881">
    <property type="protein sequence ID" value="KAF3943527.1"/>
    <property type="molecule type" value="Genomic_DNA"/>
</dbReference>
<comment type="similarity">
    <text evidence="2">Belongs to the glycosyltransferase 47 family.</text>
</comment>
<keyword evidence="3" id="KW-0808">Transferase</keyword>
<dbReference type="PANTHER" id="PTHR11062:SF207">
    <property type="entry name" value="OS07G0188700 PROTEIN"/>
    <property type="match status" value="1"/>
</dbReference>
<feature type="domain" description="Exostosin GT47" evidence="6">
    <location>
        <begin position="204"/>
        <end position="485"/>
    </location>
</feature>
<dbReference type="PANTHER" id="PTHR11062">
    <property type="entry name" value="EXOSTOSIN HEPARAN SULFATE GLYCOSYLTRANSFERASE -RELATED"/>
    <property type="match status" value="1"/>
</dbReference>
<keyword evidence="5" id="KW-0333">Golgi apparatus</keyword>
<evidence type="ECO:0000259" key="6">
    <source>
        <dbReference type="Pfam" id="PF03016"/>
    </source>
</evidence>
<dbReference type="AlphaFoldDB" id="A0A8J4V3L4"/>
<dbReference type="OrthoDB" id="1924787at2759"/>
<evidence type="ECO:0000256" key="3">
    <source>
        <dbReference type="ARBA" id="ARBA00022676"/>
    </source>
</evidence>
<sequence>MGSVGDRKWCGCACNLWSSSSPSASVKILLCMVSLIVACGFVSVLGPLESNWVFLSSSSSSSSSATGAGAVTSMKDIHVNVNDKKEAISDDSLLNRSSTPPQTIEAIRVQLNGTKEGIYNFSVPGPGIFPPMNESYDPVESSDPLLKARRDHSNLVTLEAGLSRARAAIREAKRANQTQDPGFVPLGPMYRNANVFYRSYLEMEKQFKIYVYEEGEHPLFHNGPCKSIYSTEGNLIHGIEINNQFRTRDPEKAHVFFLPFSVAMLVRFVYVQNSHDFGPIKHTVIDYVNIISGKYPYWNRSLGADHFMLSCHDWGPEASRATPYLHKNSIRVLCNANTSEGFNPSKDVSFPEINLQTGSIEGFIGGPSPSHRPILAFFAGGLHGPIRPVLLEHWENKDEDIQVHKYLPKGVSYLDMMKKSKYCICPSGYEVASPRIVEAIYAGCVPVLISDYYVLPFSDVLNWKSFSVEVPVKDVPNLKKILMSIPTRQYIRMQRRVVQVRRHFEVHSPPKRFDVFHMVLHSVWLRRLNVRVRNNVHVL</sequence>
<reference evidence="7" key="1">
    <citation type="submission" date="2020-03" db="EMBL/GenBank/DDBJ databases">
        <title>Castanea mollissima Vanexum genome sequencing.</title>
        <authorList>
            <person name="Staton M."/>
        </authorList>
    </citation>
    <scope>NUCLEOTIDE SEQUENCE</scope>
    <source>
        <tissue evidence="7">Leaf</tissue>
    </source>
</reference>
<keyword evidence="3" id="KW-0328">Glycosyltransferase</keyword>
<comment type="subcellular location">
    <subcellularLocation>
        <location evidence="1">Golgi apparatus membrane</location>
        <topology evidence="1">Single-pass type II membrane protein</topology>
    </subcellularLocation>
</comment>
<keyword evidence="4" id="KW-0812">Transmembrane</keyword>
<keyword evidence="8" id="KW-1185">Reference proteome</keyword>
<organism evidence="7 8">
    <name type="scientific">Castanea mollissima</name>
    <name type="common">Chinese chestnut</name>
    <dbReference type="NCBI Taxonomy" id="60419"/>
    <lineage>
        <taxon>Eukaryota</taxon>
        <taxon>Viridiplantae</taxon>
        <taxon>Streptophyta</taxon>
        <taxon>Embryophyta</taxon>
        <taxon>Tracheophyta</taxon>
        <taxon>Spermatophyta</taxon>
        <taxon>Magnoliopsida</taxon>
        <taxon>eudicotyledons</taxon>
        <taxon>Gunneridae</taxon>
        <taxon>Pentapetalae</taxon>
        <taxon>rosids</taxon>
        <taxon>fabids</taxon>
        <taxon>Fagales</taxon>
        <taxon>Fagaceae</taxon>
        <taxon>Castanea</taxon>
    </lineage>
</organism>
<evidence type="ECO:0000256" key="4">
    <source>
        <dbReference type="ARBA" id="ARBA00022968"/>
    </source>
</evidence>
<evidence type="ECO:0000256" key="1">
    <source>
        <dbReference type="ARBA" id="ARBA00004323"/>
    </source>
</evidence>
<dbReference type="GO" id="GO:0016757">
    <property type="term" value="F:glycosyltransferase activity"/>
    <property type="evidence" value="ECO:0007669"/>
    <property type="project" value="UniProtKB-KW"/>
</dbReference>
<name>A0A8J4V3L4_9ROSI</name>
<proteinExistence type="inferred from homology"/>
<accession>A0A8J4V3L4</accession>
<evidence type="ECO:0000313" key="7">
    <source>
        <dbReference type="EMBL" id="KAF3943527.1"/>
    </source>
</evidence>
<keyword evidence="4" id="KW-0735">Signal-anchor</keyword>
<protein>
    <recommendedName>
        <fullName evidence="6">Exostosin GT47 domain-containing protein</fullName>
    </recommendedName>
</protein>
<dbReference type="InterPro" id="IPR004263">
    <property type="entry name" value="Exostosin"/>
</dbReference>
<evidence type="ECO:0000256" key="2">
    <source>
        <dbReference type="ARBA" id="ARBA00010271"/>
    </source>
</evidence>
<evidence type="ECO:0000256" key="5">
    <source>
        <dbReference type="ARBA" id="ARBA00023034"/>
    </source>
</evidence>